<evidence type="ECO:0008006" key="3">
    <source>
        <dbReference type="Google" id="ProtNLM"/>
    </source>
</evidence>
<reference evidence="1 2" key="1">
    <citation type="submission" date="2022-04" db="EMBL/GenBank/DDBJ databases">
        <title>Hymenobacter sp. isolated from the air.</title>
        <authorList>
            <person name="Won M."/>
            <person name="Lee C.-M."/>
            <person name="Woen H.-Y."/>
            <person name="Kwon S.-W."/>
        </authorList>
    </citation>
    <scope>NUCLEOTIDE SEQUENCE [LARGE SCALE GENOMIC DNA]</scope>
    <source>
        <strain evidence="2">5116 S-27</strain>
    </source>
</reference>
<sequence length="131" mass="14987">MLLFLCVNALLQTLAGDPAITVHLSRYGKPQTVDKIVFMSKDEVVTLEQRNNSVFIIPARLLTKRFTISFSSRNHVITFEHVPIRYNPGYLVWDVIVEKKPFSEEYGYLANRTTKKILVLDQNTGGIITYP</sequence>
<dbReference type="Proteomes" id="UP000831785">
    <property type="component" value="Chromosome"/>
</dbReference>
<gene>
    <name evidence="1" type="ORF">MUN80_18575</name>
</gene>
<organism evidence="1 2">
    <name type="scientific">Hymenobacter cellulosivorans</name>
    <dbReference type="NCBI Taxonomy" id="2932249"/>
    <lineage>
        <taxon>Bacteria</taxon>
        <taxon>Pseudomonadati</taxon>
        <taxon>Bacteroidota</taxon>
        <taxon>Cytophagia</taxon>
        <taxon>Cytophagales</taxon>
        <taxon>Hymenobacteraceae</taxon>
        <taxon>Hymenobacter</taxon>
    </lineage>
</organism>
<keyword evidence="2" id="KW-1185">Reference proteome</keyword>
<dbReference type="EMBL" id="CP095049">
    <property type="protein sequence ID" value="UOQ51757.1"/>
    <property type="molecule type" value="Genomic_DNA"/>
</dbReference>
<name>A0ABY4F514_9BACT</name>
<accession>A0ABY4F514</accession>
<proteinExistence type="predicted"/>
<dbReference type="RefSeq" id="WP_244715103.1">
    <property type="nucleotide sequence ID" value="NZ_CP095049.1"/>
</dbReference>
<evidence type="ECO:0000313" key="1">
    <source>
        <dbReference type="EMBL" id="UOQ51757.1"/>
    </source>
</evidence>
<evidence type="ECO:0000313" key="2">
    <source>
        <dbReference type="Proteomes" id="UP000831785"/>
    </source>
</evidence>
<protein>
    <recommendedName>
        <fullName evidence="3">DUF4968 domain-containing protein</fullName>
    </recommendedName>
</protein>